<proteinExistence type="predicted"/>
<name>A0ABY6KLX2_9ARAC</name>
<dbReference type="Pfam" id="PF01359">
    <property type="entry name" value="Transposase_1"/>
    <property type="match status" value="1"/>
</dbReference>
<dbReference type="EMBL" id="CP092867">
    <property type="protein sequence ID" value="UYV68160.1"/>
    <property type="molecule type" value="Genomic_DNA"/>
</dbReference>
<keyword evidence="2" id="KW-1185">Reference proteome</keyword>
<gene>
    <name evidence="1" type="ORF">LAZ67_5003222</name>
</gene>
<dbReference type="InterPro" id="IPR052709">
    <property type="entry name" value="Transposase-MT_Hybrid"/>
</dbReference>
<reference evidence="1 2" key="1">
    <citation type="submission" date="2022-01" db="EMBL/GenBank/DDBJ databases">
        <title>A chromosomal length assembly of Cordylochernes scorpioides.</title>
        <authorList>
            <person name="Zeh D."/>
            <person name="Zeh J."/>
        </authorList>
    </citation>
    <scope>NUCLEOTIDE SEQUENCE [LARGE SCALE GENOMIC DNA]</scope>
    <source>
        <strain evidence="1">IN4F17</strain>
        <tissue evidence="1">Whole Body</tissue>
    </source>
</reference>
<evidence type="ECO:0000313" key="2">
    <source>
        <dbReference type="Proteomes" id="UP001235939"/>
    </source>
</evidence>
<dbReference type="PANTHER" id="PTHR46060:SF1">
    <property type="entry name" value="MARINER MOS1 TRANSPOSASE-LIKE PROTEIN"/>
    <property type="match status" value="1"/>
</dbReference>
<evidence type="ECO:0008006" key="3">
    <source>
        <dbReference type="Google" id="ProtNLM"/>
    </source>
</evidence>
<dbReference type="PANTHER" id="PTHR46060">
    <property type="entry name" value="MARINER MOS1 TRANSPOSASE-LIKE PROTEIN"/>
    <property type="match status" value="1"/>
</dbReference>
<sequence>MVEMFNSDPHWLKYVITGDETWVYGYDPETKRQSSQWLEPGELRFKKARMIKSKLKCLLISFFDVKGLVHYEFMPEGQTINQHYYLDVLQRLSRLPKFEQRKRSSSVSHHLIQQELQRESLKAYFTEEHFSFVFQPHT</sequence>
<dbReference type="Gene3D" id="3.30.420.10">
    <property type="entry name" value="Ribonuclease H-like superfamily/Ribonuclease H"/>
    <property type="match status" value="1"/>
</dbReference>
<protein>
    <recommendedName>
        <fullName evidence="3">Mariner Mos1 transposase</fullName>
    </recommendedName>
</protein>
<dbReference type="Proteomes" id="UP001235939">
    <property type="component" value="Chromosome 05"/>
</dbReference>
<dbReference type="InterPro" id="IPR036397">
    <property type="entry name" value="RNaseH_sf"/>
</dbReference>
<dbReference type="InterPro" id="IPR001888">
    <property type="entry name" value="Transposase_1"/>
</dbReference>
<evidence type="ECO:0000313" key="1">
    <source>
        <dbReference type="EMBL" id="UYV68160.1"/>
    </source>
</evidence>
<organism evidence="1 2">
    <name type="scientific">Cordylochernes scorpioides</name>
    <dbReference type="NCBI Taxonomy" id="51811"/>
    <lineage>
        <taxon>Eukaryota</taxon>
        <taxon>Metazoa</taxon>
        <taxon>Ecdysozoa</taxon>
        <taxon>Arthropoda</taxon>
        <taxon>Chelicerata</taxon>
        <taxon>Arachnida</taxon>
        <taxon>Pseudoscorpiones</taxon>
        <taxon>Cheliferoidea</taxon>
        <taxon>Chernetidae</taxon>
        <taxon>Cordylochernes</taxon>
    </lineage>
</organism>
<accession>A0ABY6KLX2</accession>